<organism evidence="2 3">
    <name type="scientific">Malus domestica</name>
    <name type="common">Apple</name>
    <name type="synonym">Pyrus malus</name>
    <dbReference type="NCBI Taxonomy" id="3750"/>
    <lineage>
        <taxon>Eukaryota</taxon>
        <taxon>Viridiplantae</taxon>
        <taxon>Streptophyta</taxon>
        <taxon>Embryophyta</taxon>
        <taxon>Tracheophyta</taxon>
        <taxon>Spermatophyta</taxon>
        <taxon>Magnoliopsida</taxon>
        <taxon>eudicotyledons</taxon>
        <taxon>Gunneridae</taxon>
        <taxon>Pentapetalae</taxon>
        <taxon>rosids</taxon>
        <taxon>fabids</taxon>
        <taxon>Rosales</taxon>
        <taxon>Rosaceae</taxon>
        <taxon>Amygdaloideae</taxon>
        <taxon>Maleae</taxon>
        <taxon>Malus</taxon>
    </lineage>
</organism>
<feature type="domain" description="Helicase associated" evidence="1">
    <location>
        <begin position="23"/>
        <end position="49"/>
    </location>
</feature>
<evidence type="ECO:0000259" key="1">
    <source>
        <dbReference type="Pfam" id="PF04408"/>
    </source>
</evidence>
<keyword evidence="3" id="KW-1185">Reference proteome</keyword>
<name>A0A498KD03_MALDO</name>
<reference evidence="2 3" key="1">
    <citation type="submission" date="2018-10" db="EMBL/GenBank/DDBJ databases">
        <title>A high-quality apple genome assembly.</title>
        <authorList>
            <person name="Hu J."/>
        </authorList>
    </citation>
    <scope>NUCLEOTIDE SEQUENCE [LARGE SCALE GENOMIC DNA]</scope>
    <source>
        <strain evidence="3">cv. HFTH1</strain>
        <tissue evidence="2">Young leaf</tissue>
    </source>
</reference>
<protein>
    <recommendedName>
        <fullName evidence="1">Helicase associated domain-containing protein</fullName>
    </recommendedName>
</protein>
<comment type="caution">
    <text evidence="2">The sequence shown here is derived from an EMBL/GenBank/DDBJ whole genome shotgun (WGS) entry which is preliminary data.</text>
</comment>
<sequence>MACLVSNFPLPPPLYGDSFDKEEHCLKSVQALDKDGILTPLGRAMAHYPMSPCHSRMLTIIQVLIKKKSLRDNLVLACAVATVVALSFFEDSHKESHDLNEDGNITVIHKLEKLGRDKQKEQ</sequence>
<accession>A0A498KD03</accession>
<gene>
    <name evidence="2" type="ORF">DVH24_004014</name>
</gene>
<dbReference type="Gene3D" id="1.20.120.1080">
    <property type="match status" value="1"/>
</dbReference>
<dbReference type="STRING" id="3750.A0A498KD03"/>
<evidence type="ECO:0000313" key="2">
    <source>
        <dbReference type="EMBL" id="RXI03362.1"/>
    </source>
</evidence>
<proteinExistence type="predicted"/>
<dbReference type="InterPro" id="IPR048333">
    <property type="entry name" value="HA2_WH"/>
</dbReference>
<dbReference type="AlphaFoldDB" id="A0A498KD03"/>
<dbReference type="EMBL" id="RDQH01000329">
    <property type="protein sequence ID" value="RXI03362.1"/>
    <property type="molecule type" value="Genomic_DNA"/>
</dbReference>
<evidence type="ECO:0000313" key="3">
    <source>
        <dbReference type="Proteomes" id="UP000290289"/>
    </source>
</evidence>
<dbReference type="Pfam" id="PF04408">
    <property type="entry name" value="WHD_HA2"/>
    <property type="match status" value="1"/>
</dbReference>
<dbReference type="Proteomes" id="UP000290289">
    <property type="component" value="Chromosome 3"/>
</dbReference>